<keyword evidence="9" id="KW-1185">Reference proteome</keyword>
<accession>A0AB34KPE9</accession>
<dbReference type="AlphaFoldDB" id="A0AB34KPE9"/>
<dbReference type="InterPro" id="IPR052360">
    <property type="entry name" value="Transcr_Regulatory_Proteins"/>
</dbReference>
<reference evidence="8 9" key="1">
    <citation type="journal article" date="2020" name="Microbiol. Resour. Announc.">
        <title>Draft Genome Sequence of a Cladosporium Species Isolated from the Mesophotic Ascidian Didemnum maculosum.</title>
        <authorList>
            <person name="Gioti A."/>
            <person name="Siaperas R."/>
            <person name="Nikolaivits E."/>
            <person name="Le Goff G."/>
            <person name="Ouazzani J."/>
            <person name="Kotoulas G."/>
            <person name="Topakas E."/>
        </authorList>
    </citation>
    <scope>NUCLEOTIDE SEQUENCE [LARGE SCALE GENOMIC DNA]</scope>
    <source>
        <strain evidence="8 9">TM138-S3</strain>
    </source>
</reference>
<evidence type="ECO:0000256" key="1">
    <source>
        <dbReference type="ARBA" id="ARBA00022723"/>
    </source>
</evidence>
<dbReference type="GO" id="GO:0003677">
    <property type="term" value="F:DNA binding"/>
    <property type="evidence" value="ECO:0007669"/>
    <property type="project" value="UniProtKB-KW"/>
</dbReference>
<dbReference type="PROSITE" id="PS50048">
    <property type="entry name" value="ZN2_CY6_FUNGAL_2"/>
    <property type="match status" value="1"/>
</dbReference>
<dbReference type="PANTHER" id="PTHR36206">
    <property type="entry name" value="ASPERCRYPTIN BIOSYNTHESIS CLUSTER-SPECIFIC TRANSCRIPTION REGULATOR ATNN-RELATED"/>
    <property type="match status" value="1"/>
</dbReference>
<dbReference type="PROSITE" id="PS00463">
    <property type="entry name" value="ZN2_CY6_FUNGAL_1"/>
    <property type="match status" value="1"/>
</dbReference>
<dbReference type="SUPFAM" id="SSF57701">
    <property type="entry name" value="Zn2/Cys6 DNA-binding domain"/>
    <property type="match status" value="1"/>
</dbReference>
<dbReference type="Proteomes" id="UP000803884">
    <property type="component" value="Unassembled WGS sequence"/>
</dbReference>
<dbReference type="PANTHER" id="PTHR36206:SF10">
    <property type="entry name" value="ZN(II)2CYS6 TRANSCRIPTION FACTOR (EUROFUNG)"/>
    <property type="match status" value="1"/>
</dbReference>
<evidence type="ECO:0000256" key="4">
    <source>
        <dbReference type="ARBA" id="ARBA00023125"/>
    </source>
</evidence>
<dbReference type="RefSeq" id="XP_069230049.1">
    <property type="nucleotide sequence ID" value="XM_069372624.1"/>
</dbReference>
<evidence type="ECO:0000256" key="6">
    <source>
        <dbReference type="ARBA" id="ARBA00023242"/>
    </source>
</evidence>
<evidence type="ECO:0000313" key="9">
    <source>
        <dbReference type="Proteomes" id="UP000803884"/>
    </source>
</evidence>
<dbReference type="GO" id="GO:0000981">
    <property type="term" value="F:DNA-binding transcription factor activity, RNA polymerase II-specific"/>
    <property type="evidence" value="ECO:0007669"/>
    <property type="project" value="InterPro"/>
</dbReference>
<evidence type="ECO:0000256" key="3">
    <source>
        <dbReference type="ARBA" id="ARBA00023015"/>
    </source>
</evidence>
<sequence>MGDRRVVQRRYAPKVRSGCVTCKIRRVKCDEAKPFCGRCTSTGRKCDGYVPNPDPHGKLLVRLQEAPSKSLAYGPSYDALEKRTFEFFRIRTAPCLSGRFHDPVWQRLVLQASHTEPVVRHAVNALGALHEERCLRAEASVTGVEVGLVQTFFPNRQYARALSGLQQLLGSKSASTNTILLCALLCVHFEAMQERFLPALTHAENAMRLLDPAQAPTTEIVDPALVRAFIRIDLQGSFYIGVRMPSLAFITSTSDNELPESFTDLYQARDFVTTWACRLFSFLRMTADKHKFVTPGFLPLEAIAEAQKLEQTFIDLDRLLWSFMQKSNLKLNFREHHVLAMLRALTIENRIVTAGCLYTEASIYDRFLPEFEQLLSICRFVLEAEDPADRLLSVSLDEGLLRALFFIVTHCRDSRTRHSALALLKQLPARQGAWHVDAMTKSADCAVRMEEAGCGKESPRCEDIPEWRRVHSEGFDAWVLAAPRRNKVVAKFRLRPNGMDGEWADVEEEIECRESTAVPLTSDDRRRYLQLSSDITTIPYRMVPESERVNKWP</sequence>
<protein>
    <recommendedName>
        <fullName evidence="7">Zn(2)-C6 fungal-type domain-containing protein</fullName>
    </recommendedName>
</protein>
<keyword evidence="6" id="KW-0539">Nucleus</keyword>
<gene>
    <name evidence="8" type="ORF">WHR41_04018</name>
</gene>
<dbReference type="Pfam" id="PF11951">
    <property type="entry name" value="Fungal_trans_2"/>
    <property type="match status" value="1"/>
</dbReference>
<keyword evidence="2" id="KW-0862">Zinc</keyword>
<dbReference type="CDD" id="cd00067">
    <property type="entry name" value="GAL4"/>
    <property type="match status" value="1"/>
</dbReference>
<comment type="caution">
    <text evidence="8">The sequence shown here is derived from an EMBL/GenBank/DDBJ whole genome shotgun (WGS) entry which is preliminary data.</text>
</comment>
<evidence type="ECO:0000259" key="7">
    <source>
        <dbReference type="PROSITE" id="PS50048"/>
    </source>
</evidence>
<keyword evidence="4" id="KW-0238">DNA-binding</keyword>
<keyword evidence="1" id="KW-0479">Metal-binding</keyword>
<feature type="domain" description="Zn(2)-C6 fungal-type" evidence="7">
    <location>
        <begin position="18"/>
        <end position="46"/>
    </location>
</feature>
<dbReference type="EMBL" id="JAAQHG020000012">
    <property type="protein sequence ID" value="KAL1586944.1"/>
    <property type="molecule type" value="Genomic_DNA"/>
</dbReference>
<organism evidence="8 9">
    <name type="scientific">Cladosporium halotolerans</name>
    <dbReference type="NCBI Taxonomy" id="1052096"/>
    <lineage>
        <taxon>Eukaryota</taxon>
        <taxon>Fungi</taxon>
        <taxon>Dikarya</taxon>
        <taxon>Ascomycota</taxon>
        <taxon>Pezizomycotina</taxon>
        <taxon>Dothideomycetes</taxon>
        <taxon>Dothideomycetidae</taxon>
        <taxon>Cladosporiales</taxon>
        <taxon>Cladosporiaceae</taxon>
        <taxon>Cladosporium</taxon>
    </lineage>
</organism>
<evidence type="ECO:0000256" key="2">
    <source>
        <dbReference type="ARBA" id="ARBA00022833"/>
    </source>
</evidence>
<dbReference type="InterPro" id="IPR036864">
    <property type="entry name" value="Zn2-C6_fun-type_DNA-bd_sf"/>
</dbReference>
<dbReference type="GO" id="GO:0008270">
    <property type="term" value="F:zinc ion binding"/>
    <property type="evidence" value="ECO:0007669"/>
    <property type="project" value="InterPro"/>
</dbReference>
<evidence type="ECO:0000256" key="5">
    <source>
        <dbReference type="ARBA" id="ARBA00023163"/>
    </source>
</evidence>
<evidence type="ECO:0000313" key="8">
    <source>
        <dbReference type="EMBL" id="KAL1586944.1"/>
    </source>
</evidence>
<dbReference type="GeneID" id="96005462"/>
<proteinExistence type="predicted"/>
<dbReference type="SMART" id="SM00066">
    <property type="entry name" value="GAL4"/>
    <property type="match status" value="1"/>
</dbReference>
<dbReference type="InterPro" id="IPR001138">
    <property type="entry name" value="Zn2Cys6_DnaBD"/>
</dbReference>
<dbReference type="Pfam" id="PF00172">
    <property type="entry name" value="Zn_clus"/>
    <property type="match status" value="1"/>
</dbReference>
<name>A0AB34KPE9_9PEZI</name>
<keyword evidence="5" id="KW-0804">Transcription</keyword>
<keyword evidence="3" id="KW-0805">Transcription regulation</keyword>
<dbReference type="InterPro" id="IPR021858">
    <property type="entry name" value="Fun_TF"/>
</dbReference>
<dbReference type="Gene3D" id="4.10.240.10">
    <property type="entry name" value="Zn(2)-C6 fungal-type DNA-binding domain"/>
    <property type="match status" value="1"/>
</dbReference>